<evidence type="ECO:0000313" key="3">
    <source>
        <dbReference type="Proteomes" id="UP001562425"/>
    </source>
</evidence>
<comment type="caution">
    <text evidence="2">The sequence shown here is derived from an EMBL/GenBank/DDBJ whole genome shotgun (WGS) entry which is preliminary data.</text>
</comment>
<keyword evidence="3" id="KW-1185">Reference proteome</keyword>
<dbReference type="Proteomes" id="UP001562425">
    <property type="component" value="Unassembled WGS sequence"/>
</dbReference>
<name>A0ABD1D2S1_CULPP</name>
<evidence type="ECO:0008006" key="4">
    <source>
        <dbReference type="Google" id="ProtNLM"/>
    </source>
</evidence>
<evidence type="ECO:0000313" key="2">
    <source>
        <dbReference type="EMBL" id="KAL1391500.1"/>
    </source>
</evidence>
<dbReference type="PANTHER" id="PTHR12336:SF0">
    <property type="entry name" value="ADULT CUTICLE PROTEIN 1-RELATED"/>
    <property type="match status" value="1"/>
</dbReference>
<feature type="signal peptide" evidence="1">
    <location>
        <begin position="1"/>
        <end position="18"/>
    </location>
</feature>
<feature type="chain" id="PRO_5044767063" description="Cuticle protein" evidence="1">
    <location>
        <begin position="19"/>
        <end position="152"/>
    </location>
</feature>
<dbReference type="InterPro" id="IPR031874">
    <property type="entry name" value="Cuticle_Acp1"/>
</dbReference>
<sequence length="152" mass="15806">MKCIAAVVLVALAVAAEASYVPYAHQGYAVAPVVTYAAHHGGPTVVQSNEPHSWAYASAVHHARPIAPIVSAYNHYDGHNYAGHHFPAAVTYDAGNYYDNHHHGHAAAVIAAPVQLSATYVAANRGAVHKAPLAGHAVNQKSLNLAPAPGTL</sequence>
<accession>A0ABD1D2S1</accession>
<organism evidence="2 3">
    <name type="scientific">Culex pipiens pipiens</name>
    <name type="common">Northern house mosquito</name>
    <dbReference type="NCBI Taxonomy" id="38569"/>
    <lineage>
        <taxon>Eukaryota</taxon>
        <taxon>Metazoa</taxon>
        <taxon>Ecdysozoa</taxon>
        <taxon>Arthropoda</taxon>
        <taxon>Hexapoda</taxon>
        <taxon>Insecta</taxon>
        <taxon>Pterygota</taxon>
        <taxon>Neoptera</taxon>
        <taxon>Endopterygota</taxon>
        <taxon>Diptera</taxon>
        <taxon>Nematocera</taxon>
        <taxon>Culicoidea</taxon>
        <taxon>Culicidae</taxon>
        <taxon>Culicinae</taxon>
        <taxon>Culicini</taxon>
        <taxon>Culex</taxon>
        <taxon>Culex</taxon>
    </lineage>
</organism>
<dbReference type="PANTHER" id="PTHR12336">
    <property type="entry name" value="ADULT CUTICLE PROTEIN 1-RELATED"/>
    <property type="match status" value="1"/>
</dbReference>
<proteinExistence type="predicted"/>
<gene>
    <name evidence="2" type="ORF">pipiens_012344</name>
</gene>
<reference evidence="2 3" key="1">
    <citation type="submission" date="2024-05" db="EMBL/GenBank/DDBJ databases">
        <title>Culex pipiens pipiens assembly and annotation.</title>
        <authorList>
            <person name="Alout H."/>
            <person name="Durand T."/>
        </authorList>
    </citation>
    <scope>NUCLEOTIDE SEQUENCE [LARGE SCALE GENOMIC DNA]</scope>
    <source>
        <strain evidence="2">HA-2024</strain>
        <tissue evidence="2">Whole body</tissue>
    </source>
</reference>
<protein>
    <recommendedName>
        <fullName evidence="4">Cuticle protein</fullName>
    </recommendedName>
</protein>
<dbReference type="AlphaFoldDB" id="A0ABD1D2S1"/>
<evidence type="ECO:0000256" key="1">
    <source>
        <dbReference type="SAM" id="SignalP"/>
    </source>
</evidence>
<keyword evidence="1" id="KW-0732">Signal</keyword>
<dbReference type="EMBL" id="JBEHCU010007853">
    <property type="protein sequence ID" value="KAL1391500.1"/>
    <property type="molecule type" value="Genomic_DNA"/>
</dbReference>
<dbReference type="Pfam" id="PF15955">
    <property type="entry name" value="Cuticle_4"/>
    <property type="match status" value="1"/>
</dbReference>